<dbReference type="InterPro" id="IPR055170">
    <property type="entry name" value="GFO_IDH_MocA-like_dom"/>
</dbReference>
<dbReference type="RefSeq" id="WP_344659681.1">
    <property type="nucleotide sequence ID" value="NZ_BAAAQM010000031.1"/>
</dbReference>
<gene>
    <name evidence="3" type="ORF">GCM10009838_51500</name>
</gene>
<organism evidence="3 4">
    <name type="scientific">Catenulispora subtropica</name>
    <dbReference type="NCBI Taxonomy" id="450798"/>
    <lineage>
        <taxon>Bacteria</taxon>
        <taxon>Bacillati</taxon>
        <taxon>Actinomycetota</taxon>
        <taxon>Actinomycetes</taxon>
        <taxon>Catenulisporales</taxon>
        <taxon>Catenulisporaceae</taxon>
        <taxon>Catenulispora</taxon>
    </lineage>
</organism>
<dbReference type="EMBL" id="BAAAQM010000031">
    <property type="protein sequence ID" value="GAA1983465.1"/>
    <property type="molecule type" value="Genomic_DNA"/>
</dbReference>
<evidence type="ECO:0000259" key="1">
    <source>
        <dbReference type="Pfam" id="PF01408"/>
    </source>
</evidence>
<name>A0ABP5DRQ5_9ACTN</name>
<dbReference type="SUPFAM" id="SSF55347">
    <property type="entry name" value="Glyceraldehyde-3-phosphate dehydrogenase-like, C-terminal domain"/>
    <property type="match status" value="1"/>
</dbReference>
<feature type="domain" description="Gfo/Idh/MocA-like oxidoreductase N-terminal" evidence="1">
    <location>
        <begin position="12"/>
        <end position="128"/>
    </location>
</feature>
<dbReference type="InterPro" id="IPR052515">
    <property type="entry name" value="Gfo/Idh/MocA_Oxidoreductase"/>
</dbReference>
<dbReference type="Gene3D" id="3.40.50.720">
    <property type="entry name" value="NAD(P)-binding Rossmann-like Domain"/>
    <property type="match status" value="1"/>
</dbReference>
<dbReference type="PANTHER" id="PTHR43249">
    <property type="entry name" value="UDP-N-ACETYL-2-AMINO-2-DEOXY-D-GLUCURONATE OXIDASE"/>
    <property type="match status" value="1"/>
</dbReference>
<accession>A0ABP5DRQ5</accession>
<feature type="domain" description="GFO/IDH/MocA-like oxidoreductase" evidence="2">
    <location>
        <begin position="139"/>
        <end position="251"/>
    </location>
</feature>
<dbReference type="InterPro" id="IPR000683">
    <property type="entry name" value="Gfo/Idh/MocA-like_OxRdtase_N"/>
</dbReference>
<dbReference type="PANTHER" id="PTHR43249:SF1">
    <property type="entry name" value="D-GLUCOSIDE 3-DEHYDROGENASE"/>
    <property type="match status" value="1"/>
</dbReference>
<protein>
    <submittedName>
        <fullName evidence="3">Gfo/Idh/MocA family oxidoreductase</fullName>
    </submittedName>
</protein>
<dbReference type="Proteomes" id="UP001499854">
    <property type="component" value="Unassembled WGS sequence"/>
</dbReference>
<dbReference type="SUPFAM" id="SSF51735">
    <property type="entry name" value="NAD(P)-binding Rossmann-fold domains"/>
    <property type="match status" value="1"/>
</dbReference>
<sequence>MSDTDEPVRIAVIAGTGTAAKRVLPALASSRQVSICAMHGRSQEKLAAISTAYPEVATFTDIDEMLSTAEPDAVLVASPPMLHIDHCIQAFRYVSHVLCEKPLADDLRDGEALAELAAVDGRTLAIAHHLRHQQAATFLRSLVAQGSLGPAIAASARWTFALNKASSNAAWKLASSGAGIGPLLDTGVHCVDMAEYLFGRPAEAARLASESGLTGNLVMRFESGPLVDVTASWEAAATANDLSIVFERGSVLARGFFAEKSCPAITVTGPEGELQKTFGEENLYRNELEAFAASVRGQADGREPLTTAEEALAALRAIL</sequence>
<dbReference type="Gene3D" id="3.30.360.10">
    <property type="entry name" value="Dihydrodipicolinate Reductase, domain 2"/>
    <property type="match status" value="1"/>
</dbReference>
<dbReference type="InterPro" id="IPR036291">
    <property type="entry name" value="NAD(P)-bd_dom_sf"/>
</dbReference>
<dbReference type="Pfam" id="PF22725">
    <property type="entry name" value="GFO_IDH_MocA_C3"/>
    <property type="match status" value="1"/>
</dbReference>
<dbReference type="Pfam" id="PF01408">
    <property type="entry name" value="GFO_IDH_MocA"/>
    <property type="match status" value="1"/>
</dbReference>
<proteinExistence type="predicted"/>
<evidence type="ECO:0000313" key="4">
    <source>
        <dbReference type="Proteomes" id="UP001499854"/>
    </source>
</evidence>
<reference evidence="4" key="1">
    <citation type="journal article" date="2019" name="Int. J. Syst. Evol. Microbiol.">
        <title>The Global Catalogue of Microorganisms (GCM) 10K type strain sequencing project: providing services to taxonomists for standard genome sequencing and annotation.</title>
        <authorList>
            <consortium name="The Broad Institute Genomics Platform"/>
            <consortium name="The Broad Institute Genome Sequencing Center for Infectious Disease"/>
            <person name="Wu L."/>
            <person name="Ma J."/>
        </authorList>
    </citation>
    <scope>NUCLEOTIDE SEQUENCE [LARGE SCALE GENOMIC DNA]</scope>
    <source>
        <strain evidence="4">JCM 16013</strain>
    </source>
</reference>
<keyword evidence="4" id="KW-1185">Reference proteome</keyword>
<evidence type="ECO:0000313" key="3">
    <source>
        <dbReference type="EMBL" id="GAA1983465.1"/>
    </source>
</evidence>
<evidence type="ECO:0000259" key="2">
    <source>
        <dbReference type="Pfam" id="PF22725"/>
    </source>
</evidence>
<comment type="caution">
    <text evidence="3">The sequence shown here is derived from an EMBL/GenBank/DDBJ whole genome shotgun (WGS) entry which is preliminary data.</text>
</comment>